<reference evidence="1 2" key="1">
    <citation type="submission" date="2020-05" db="EMBL/GenBank/DDBJ databases">
        <title>FDA dAtabase for Regulatory Grade micrObial Sequences (FDA-ARGOS): Supporting development and validation of Infectious Disease Dx tests.</title>
        <authorList>
            <person name="Sproer C."/>
            <person name="Gronow S."/>
            <person name="Severitt S."/>
            <person name="Schroder I."/>
            <person name="Tallon L."/>
            <person name="Sadzewicz L."/>
            <person name="Zhao X."/>
            <person name="Vavikolanu K."/>
            <person name="Mehta A."/>
            <person name="Aluvathingal J."/>
            <person name="Nadendla S."/>
            <person name="Myers T."/>
            <person name="Yan Y."/>
            <person name="Sichtig H."/>
        </authorList>
    </citation>
    <scope>NUCLEOTIDE SEQUENCE [LARGE SCALE GENOMIC DNA]</scope>
    <source>
        <strain evidence="1 2">FDAARGOS_787</strain>
    </source>
</reference>
<dbReference type="RefSeq" id="WP_174716430.1">
    <property type="nucleotide sequence ID" value="NZ_CP054569.1"/>
</dbReference>
<proteinExistence type="predicted"/>
<accession>A0A6N0JKV0</accession>
<dbReference type="Proteomes" id="UP000509782">
    <property type="component" value="Chromosome"/>
</dbReference>
<name>A0A6N0JKV0_ACHDE</name>
<dbReference type="AlphaFoldDB" id="A0A6N0JKV0"/>
<protein>
    <submittedName>
        <fullName evidence="1">Uncharacterized protein</fullName>
    </submittedName>
</protein>
<gene>
    <name evidence="1" type="ORF">FOC81_13690</name>
</gene>
<organism evidence="1 2">
    <name type="scientific">Achromobacter denitrificans</name>
    <name type="common">Alcaligenes denitrificans</name>
    <dbReference type="NCBI Taxonomy" id="32002"/>
    <lineage>
        <taxon>Bacteria</taxon>
        <taxon>Pseudomonadati</taxon>
        <taxon>Pseudomonadota</taxon>
        <taxon>Betaproteobacteria</taxon>
        <taxon>Burkholderiales</taxon>
        <taxon>Alcaligenaceae</taxon>
        <taxon>Achromobacter</taxon>
    </lineage>
</organism>
<evidence type="ECO:0000313" key="1">
    <source>
        <dbReference type="EMBL" id="QKQ47683.1"/>
    </source>
</evidence>
<dbReference type="PROSITE" id="PS51257">
    <property type="entry name" value="PROKAR_LIPOPROTEIN"/>
    <property type="match status" value="1"/>
</dbReference>
<sequence length="134" mass="14902">MQSAKKPEKVFDSRQRFVPLLPPGHLLGSCLERASAIANQAAELGGGWRIQARAALHDKYSDRPEIAQLQRIAVAYIEAEKEVETQAANVSPLNAEFIKIAHRSRCGRLVLVDRRTKVGRPRRGQRRAGLLQGL</sequence>
<evidence type="ECO:0000313" key="2">
    <source>
        <dbReference type="Proteomes" id="UP000509782"/>
    </source>
</evidence>
<dbReference type="EMBL" id="CP054569">
    <property type="protein sequence ID" value="QKQ47683.1"/>
    <property type="molecule type" value="Genomic_DNA"/>
</dbReference>